<dbReference type="Pfam" id="PF00501">
    <property type="entry name" value="AMP-binding"/>
    <property type="match status" value="1"/>
</dbReference>
<dbReference type="SUPFAM" id="SSF56801">
    <property type="entry name" value="Acetyl-CoA synthetase-like"/>
    <property type="match status" value="1"/>
</dbReference>
<dbReference type="Gene3D" id="3.30.559.30">
    <property type="entry name" value="Nonribosomal peptide synthetase, condensation domain"/>
    <property type="match status" value="1"/>
</dbReference>
<dbReference type="SMART" id="SM00823">
    <property type="entry name" value="PKS_PP"/>
    <property type="match status" value="2"/>
</dbReference>
<keyword evidence="1" id="KW-0596">Phosphopantetheine</keyword>
<evidence type="ECO:0000256" key="3">
    <source>
        <dbReference type="ARBA" id="ARBA00022598"/>
    </source>
</evidence>
<dbReference type="InterPro" id="IPR042099">
    <property type="entry name" value="ANL_N_sf"/>
</dbReference>
<sequence length="1830" mass="200431">MSMKNDERGQRIQSTSLGDLFVDMESQSASAVAMDRSGIPVHNSPGALQPGINIKNMTSGSNLHPLLGIASIDALGLGITWRNTLDAARLLAMAGHPMPLPTDFPAAGYVKVVNEAATSFVGSRILRNFELDDFHLQNHICLQNDHDKIHLVLELQSTGSHERHGDRTDFVSFRIRSHHEDLDGSGNTSSPVLNALGCIRLRSSKAPQSLSSTLSTVKDNPVLVRTLPMSYGQSGFWFMTQLIDDPTFFNGTVSFLITDITLDIAHLAQIVLDMAQQHEGLRTAFFADPQTHKPVQAVLSSSPLRLETKTITFPSQVRAEIDAMNKHVYDISKGETLRLLLLTESPTINHLIVGYHHINIDGMSIIALTDHLRLAYKSPAPLPAPFQHPDFALLQHKRLQSGQYDADIAYWKSEFHAPALPDILPILPLSPSTALKSRPSTRTTYRHVRAERRLSTSTTAALHALRKTGKIQSPFIFYTTVFQILLARLAQTDDLVIGLASANRHNDPSSTDSIGIFLNLIALRLRADMSEHTFASLLSQNKAKIIQGLKHSSVPIDVVLEEVNAPRHASYNPLFQAFVNYIPVPETRTFGEGIIQNKEYEIGETMYDIMLAVIDPPAAPGSSSTGNNPWIAIMLQQELYTQEEARLLLDCFVNLVEAFVEDVHVPATRPQMFSPLEVARAVELGRGEGLDFAGGLGSILGRLDAGGRDRDGQVALRDTRGCVLTYGDMMARSIQIAIGLSAARIAPRSRIGVLQEPTVDWVCSMLGIWRFGASYVPLEVTQGVGRLRTMVKDADLAAVLVHSQTRGLCDEIGLDSRTVVLHVGSLTTSHTEMMPGFYQPMAEDEAIVLYTSGSTGVPKAISLPHRMITNTILGYLHSFPMTPQIVLQQIALSFDVSWWQTLIGLATGGSVVVAGKEVRRDPFALTGLIISEGITLTLAVPSEATSWLQNGNLEELRGSAWEWHISAGEEIGANLIEGLRALQKPDLRLVNAYGPAETIIPHAYAVPYRDIHLHQPIPIGKVLPNYSVYIMDQDLHPVPAGVPGQIVIAGAGVASGYINQPDLTASRFPHDYLASPRAAANGWTKMHLSGDRGYMDEHGIFTALGRMNGDTQVKLRGQRFELREVESAMVNAGKGDILEAVCHVRRQDERDAGSAFLVAHVVLGPGVLKTYGGTTGPAVDNMLRKTVSDLALPQYMRPSAVVPLPSMPLSHHGKVDRKLLANLPLREIPRRAGNASQGLQKITPTPLPSEETISKTGHSIPPPRGNVSRASLRLMEGIWREVLGDLVHPDQKLEPGIDFFLAGGSSLLLINVKGRIRERTGYDVPLARLFEESTLERMASTLENLGDNQPPSRQDLPKNPQEAQQPVRGGLGTLDKMKKIWLSVLGNIVSSEQDVGPESDFFLVGGSSLLLIGVQREVNKEFGVPLPLAKLFETSTLGQMAAFLDAALAARQNDILIGNGRLDKINWEEEVAFKEQVPMIFRTATSKSHVTAKMTMALTGATGFLGRHILQRLIADPKVKAVHCIAVRDASKLGSMVSSPKVVIHRGDLREPHLGLSEGQARRIFSGLSAIIHNGADVSFLRGYPTIRAANLLSTKAIVQLCIKHHMADKPPPHFHFVSTAGVSQLGTSELYEESLAVPEPPSNSNGYVATKWASEKYLEHAHDRCGITVAIHRPTYVVGPDAPQLDVMHNLLHFAKILRSVPVMPPVDRWLQFVGIEEVAGDVVEDVLTLLLRNPGNVVYRNHCGVEKNWVRLDQLGPYLEQQHGGKFVAVAFEHWLDAAGQAGMPIQVKEYLGNLMVENTKDRRSWVYPRVLKGPRTGHGPWQRAGKL</sequence>
<evidence type="ECO:0000256" key="5">
    <source>
        <dbReference type="SAM" id="MobiDB-lite"/>
    </source>
</evidence>
<evidence type="ECO:0000256" key="2">
    <source>
        <dbReference type="ARBA" id="ARBA00022553"/>
    </source>
</evidence>
<dbReference type="InterPro" id="IPR023213">
    <property type="entry name" value="CAT-like_dom_sf"/>
</dbReference>
<proteinExistence type="predicted"/>
<dbReference type="InterPro" id="IPR020806">
    <property type="entry name" value="PKS_PP-bd"/>
</dbReference>
<dbReference type="Gene3D" id="3.30.559.10">
    <property type="entry name" value="Chloramphenicol acetyltransferase-like domain"/>
    <property type="match status" value="1"/>
</dbReference>
<dbReference type="InterPro" id="IPR013120">
    <property type="entry name" value="FAR_NAD-bd"/>
</dbReference>
<dbReference type="PROSITE" id="PS52019">
    <property type="entry name" value="PKS_MFAS_DH"/>
    <property type="match status" value="1"/>
</dbReference>
<gene>
    <name evidence="8" type="ORF">QBC37DRAFT_449574</name>
</gene>
<feature type="region of interest" description="Disordered" evidence="5">
    <location>
        <begin position="1343"/>
        <end position="1369"/>
    </location>
</feature>
<dbReference type="Pfam" id="PF00668">
    <property type="entry name" value="Condensation"/>
    <property type="match status" value="1"/>
</dbReference>
<dbReference type="CDD" id="cd05930">
    <property type="entry name" value="A_NRPS"/>
    <property type="match status" value="1"/>
</dbReference>
<dbReference type="InterPro" id="IPR049900">
    <property type="entry name" value="PKS_mFAS_DH"/>
</dbReference>
<evidence type="ECO:0000259" key="6">
    <source>
        <dbReference type="PROSITE" id="PS50075"/>
    </source>
</evidence>
<dbReference type="Gene3D" id="1.10.1200.10">
    <property type="entry name" value="ACP-like"/>
    <property type="match status" value="2"/>
</dbReference>
<name>A0AAN7BBP5_9PEZI</name>
<dbReference type="Pfam" id="PF00550">
    <property type="entry name" value="PP-binding"/>
    <property type="match status" value="2"/>
</dbReference>
<dbReference type="Gene3D" id="3.10.129.10">
    <property type="entry name" value="Hotdog Thioesterase"/>
    <property type="match status" value="1"/>
</dbReference>
<reference evidence="8" key="2">
    <citation type="submission" date="2023-05" db="EMBL/GenBank/DDBJ databases">
        <authorList>
            <consortium name="Lawrence Berkeley National Laboratory"/>
            <person name="Steindorff A."/>
            <person name="Hensen N."/>
            <person name="Bonometti L."/>
            <person name="Westerberg I."/>
            <person name="Brannstrom I.O."/>
            <person name="Guillou S."/>
            <person name="Cros-Aarteil S."/>
            <person name="Calhoun S."/>
            <person name="Haridas S."/>
            <person name="Kuo A."/>
            <person name="Mondo S."/>
            <person name="Pangilinan J."/>
            <person name="Riley R."/>
            <person name="Labutti K."/>
            <person name="Andreopoulos B."/>
            <person name="Lipzen A."/>
            <person name="Chen C."/>
            <person name="Yanf M."/>
            <person name="Daum C."/>
            <person name="Ng V."/>
            <person name="Clum A."/>
            <person name="Ohm R."/>
            <person name="Martin F."/>
            <person name="Silar P."/>
            <person name="Natvig D."/>
            <person name="Lalanne C."/>
            <person name="Gautier V."/>
            <person name="Ament-Velasquez S.L."/>
            <person name="Kruys A."/>
            <person name="Hutchinson M.I."/>
            <person name="Powell A.J."/>
            <person name="Barry K."/>
            <person name="Miller A.N."/>
            <person name="Grigoriev I.V."/>
            <person name="Debuchy R."/>
            <person name="Gladieux P."/>
            <person name="Thoren M.H."/>
            <person name="Johannesson H."/>
        </authorList>
    </citation>
    <scope>NUCLEOTIDE SEQUENCE</scope>
    <source>
        <strain evidence="8">PSN293</strain>
    </source>
</reference>
<feature type="domain" description="PKS/mFAS DH" evidence="7">
    <location>
        <begin position="64"/>
        <end position="383"/>
    </location>
</feature>
<dbReference type="InterPro" id="IPR036291">
    <property type="entry name" value="NAD(P)-bd_dom_sf"/>
</dbReference>
<evidence type="ECO:0000256" key="4">
    <source>
        <dbReference type="PROSITE-ProRule" id="PRU01363"/>
    </source>
</evidence>
<dbReference type="GO" id="GO:0005737">
    <property type="term" value="C:cytoplasm"/>
    <property type="evidence" value="ECO:0007669"/>
    <property type="project" value="TreeGrafter"/>
</dbReference>
<organism evidence="8 9">
    <name type="scientific">Rhypophila decipiens</name>
    <dbReference type="NCBI Taxonomy" id="261697"/>
    <lineage>
        <taxon>Eukaryota</taxon>
        <taxon>Fungi</taxon>
        <taxon>Dikarya</taxon>
        <taxon>Ascomycota</taxon>
        <taxon>Pezizomycotina</taxon>
        <taxon>Sordariomycetes</taxon>
        <taxon>Sordariomycetidae</taxon>
        <taxon>Sordariales</taxon>
        <taxon>Naviculisporaceae</taxon>
        <taxon>Rhypophila</taxon>
    </lineage>
</organism>
<dbReference type="InterPro" id="IPR045851">
    <property type="entry name" value="AMP-bd_C_sf"/>
</dbReference>
<dbReference type="InterPro" id="IPR036736">
    <property type="entry name" value="ACP-like_sf"/>
</dbReference>
<dbReference type="PANTHER" id="PTHR45527:SF1">
    <property type="entry name" value="FATTY ACID SYNTHASE"/>
    <property type="match status" value="1"/>
</dbReference>
<feature type="region of interest" description="Disordered" evidence="5">
    <location>
        <begin position="1232"/>
        <end position="1266"/>
    </location>
</feature>
<dbReference type="GO" id="GO:0016874">
    <property type="term" value="F:ligase activity"/>
    <property type="evidence" value="ECO:0007669"/>
    <property type="project" value="UniProtKB-KW"/>
</dbReference>
<dbReference type="InterPro" id="IPR000873">
    <property type="entry name" value="AMP-dep_synth/lig_dom"/>
</dbReference>
<dbReference type="SUPFAM" id="SSF47336">
    <property type="entry name" value="ACP-like"/>
    <property type="match status" value="2"/>
</dbReference>
<dbReference type="Pfam" id="PF07993">
    <property type="entry name" value="NAD_binding_4"/>
    <property type="match status" value="1"/>
</dbReference>
<dbReference type="SUPFAM" id="SSF51735">
    <property type="entry name" value="NAD(P)-binding Rossmann-fold domains"/>
    <property type="match status" value="1"/>
</dbReference>
<dbReference type="GO" id="GO:0031177">
    <property type="term" value="F:phosphopantetheine binding"/>
    <property type="evidence" value="ECO:0007669"/>
    <property type="project" value="InterPro"/>
</dbReference>
<dbReference type="Proteomes" id="UP001301769">
    <property type="component" value="Unassembled WGS sequence"/>
</dbReference>
<feature type="region of interest" description="C-terminal hotdog fold" evidence="4">
    <location>
        <begin position="228"/>
        <end position="383"/>
    </location>
</feature>
<dbReference type="PANTHER" id="PTHR45527">
    <property type="entry name" value="NONRIBOSOMAL PEPTIDE SYNTHETASE"/>
    <property type="match status" value="1"/>
</dbReference>
<protein>
    <submittedName>
        <fullName evidence="8">Non-ribosomal peptide synthetase</fullName>
    </submittedName>
</protein>
<dbReference type="Gene3D" id="3.40.50.12780">
    <property type="entry name" value="N-terminal domain of ligase-like"/>
    <property type="match status" value="1"/>
</dbReference>
<dbReference type="CDD" id="cd19532">
    <property type="entry name" value="C_PKS-NRPS"/>
    <property type="match status" value="1"/>
</dbReference>
<comment type="caution">
    <text evidence="4">Lacks conserved residue(s) required for the propagation of feature annotation.</text>
</comment>
<feature type="domain" description="Carrier" evidence="6">
    <location>
        <begin position="1269"/>
        <end position="1346"/>
    </location>
</feature>
<feature type="compositionally biased region" description="Polar residues" evidence="5">
    <location>
        <begin position="1234"/>
        <end position="1243"/>
    </location>
</feature>
<comment type="caution">
    <text evidence="8">The sequence shown here is derived from an EMBL/GenBank/DDBJ whole genome shotgun (WGS) entry which is preliminary data.</text>
</comment>
<dbReference type="EMBL" id="MU858059">
    <property type="protein sequence ID" value="KAK4217447.1"/>
    <property type="molecule type" value="Genomic_DNA"/>
</dbReference>
<dbReference type="InterPro" id="IPR020845">
    <property type="entry name" value="AMP-binding_CS"/>
</dbReference>
<accession>A0AAN7BBP5</accession>
<dbReference type="GO" id="GO:0043041">
    <property type="term" value="P:amino acid activation for nonribosomal peptide biosynthetic process"/>
    <property type="evidence" value="ECO:0007669"/>
    <property type="project" value="TreeGrafter"/>
</dbReference>
<dbReference type="SUPFAM" id="SSF52777">
    <property type="entry name" value="CoA-dependent acyltransferases"/>
    <property type="match status" value="2"/>
</dbReference>
<keyword evidence="9" id="KW-1185">Reference proteome</keyword>
<dbReference type="GO" id="GO:0044550">
    <property type="term" value="P:secondary metabolite biosynthetic process"/>
    <property type="evidence" value="ECO:0007669"/>
    <property type="project" value="TreeGrafter"/>
</dbReference>
<dbReference type="PROSITE" id="PS00455">
    <property type="entry name" value="AMP_BINDING"/>
    <property type="match status" value="1"/>
</dbReference>
<feature type="region of interest" description="N-terminal hotdog fold" evidence="4">
    <location>
        <begin position="64"/>
        <end position="206"/>
    </location>
</feature>
<keyword evidence="3" id="KW-0436">Ligase</keyword>
<dbReference type="Gene3D" id="3.40.50.720">
    <property type="entry name" value="NAD(P)-binding Rossmann-like Domain"/>
    <property type="match status" value="1"/>
</dbReference>
<feature type="compositionally biased region" description="Polar residues" evidence="5">
    <location>
        <begin position="1343"/>
        <end position="1352"/>
    </location>
</feature>
<evidence type="ECO:0000313" key="9">
    <source>
        <dbReference type="Proteomes" id="UP001301769"/>
    </source>
</evidence>
<dbReference type="Gene3D" id="3.30.300.30">
    <property type="match status" value="1"/>
</dbReference>
<dbReference type="InterPro" id="IPR001242">
    <property type="entry name" value="Condensation_dom"/>
</dbReference>
<reference evidence="8" key="1">
    <citation type="journal article" date="2023" name="Mol. Phylogenet. Evol.">
        <title>Genome-scale phylogeny and comparative genomics of the fungal order Sordariales.</title>
        <authorList>
            <person name="Hensen N."/>
            <person name="Bonometti L."/>
            <person name="Westerberg I."/>
            <person name="Brannstrom I.O."/>
            <person name="Guillou S."/>
            <person name="Cros-Aarteil S."/>
            <person name="Calhoun S."/>
            <person name="Haridas S."/>
            <person name="Kuo A."/>
            <person name="Mondo S."/>
            <person name="Pangilinan J."/>
            <person name="Riley R."/>
            <person name="LaButti K."/>
            <person name="Andreopoulos B."/>
            <person name="Lipzen A."/>
            <person name="Chen C."/>
            <person name="Yan M."/>
            <person name="Daum C."/>
            <person name="Ng V."/>
            <person name="Clum A."/>
            <person name="Steindorff A."/>
            <person name="Ohm R.A."/>
            <person name="Martin F."/>
            <person name="Silar P."/>
            <person name="Natvig D.O."/>
            <person name="Lalanne C."/>
            <person name="Gautier V."/>
            <person name="Ament-Velasquez S.L."/>
            <person name="Kruys A."/>
            <person name="Hutchinson M.I."/>
            <person name="Powell A.J."/>
            <person name="Barry K."/>
            <person name="Miller A.N."/>
            <person name="Grigoriev I.V."/>
            <person name="Debuchy R."/>
            <person name="Gladieux P."/>
            <person name="Hiltunen Thoren M."/>
            <person name="Johannesson H."/>
        </authorList>
    </citation>
    <scope>NUCLEOTIDE SEQUENCE</scope>
    <source>
        <strain evidence="8">PSN293</strain>
    </source>
</reference>
<evidence type="ECO:0000313" key="8">
    <source>
        <dbReference type="EMBL" id="KAK4217447.1"/>
    </source>
</evidence>
<feature type="domain" description="Carrier" evidence="6">
    <location>
        <begin position="1368"/>
        <end position="1448"/>
    </location>
</feature>
<keyword evidence="2" id="KW-0597">Phosphoprotein</keyword>
<dbReference type="InterPro" id="IPR009081">
    <property type="entry name" value="PP-bd_ACP"/>
</dbReference>
<evidence type="ECO:0000256" key="1">
    <source>
        <dbReference type="ARBA" id="ARBA00022450"/>
    </source>
</evidence>
<dbReference type="PROSITE" id="PS50075">
    <property type="entry name" value="CARRIER"/>
    <property type="match status" value="2"/>
</dbReference>
<evidence type="ECO:0000259" key="7">
    <source>
        <dbReference type="PROSITE" id="PS52019"/>
    </source>
</evidence>